<sequence>MRKVIHSLVKHSGFLFLLLLSFNLTLEAASLPAKEWVEKLDKGDVRDSKPVAKLVAFLSTLDSSGAEELLKKIEAEGSSSGNLFQLRLLHTRCWYLQDHNQPYGVEKLFPLLEKMTQTASESGDKELIAYASWVYGSLMYSYKQMEPAVTYSLKAVELYAKLPPFTRLHFYYSTLGEMLFHTHEYPKSIRYTLIGLEHFKATSIKALILKTKDLNTIGQGYQHLGLQDSALYYYRLSYNLADSIGHEVWKGINASYEGQVCFDRRQYDKARSLLHYAYTINKGREYGIAANSLQWLARIHLLQKNTDSAAICLDEALRLLYSYGKSNSIQVADYLQGVYATKADLHRMQNRPDSVEYYQDKYMSLHDSLQRVATLSSSQMALLRIDNERNQYLIQSVKAEKKQVEQKRNFIIIGISLLAVIITLILIRQKEDLKHRTQLVHYEKKKLEAEMAAAKDKLELFTQNLLEKSTLLEQLQTELRQKELTNSQQELLTELTNHTILTEEDWNRFRSMFEKVYPGFFMRLKQLTPDITLAEQRMAALTRLGLPSKQMAAMLGISVDGVHKTRQRLRQRLQVDGDTNLEQYLTSLEA</sequence>
<reference evidence="4 5" key="1">
    <citation type="submission" date="2016-07" db="EMBL/GenBank/DDBJ databases">
        <title>Genome analysis of Flavihumibacter stibioxidans YS-17.</title>
        <authorList>
            <person name="Shi K."/>
            <person name="Han Y."/>
            <person name="Wang G."/>
        </authorList>
    </citation>
    <scope>NUCLEOTIDE SEQUENCE [LARGE SCALE GENOMIC DNA]</scope>
    <source>
        <strain evidence="4 5">YS-17</strain>
    </source>
</reference>
<accession>A0ABR7M3W6</accession>
<dbReference type="InterPro" id="IPR036388">
    <property type="entry name" value="WH-like_DNA-bd_sf"/>
</dbReference>
<dbReference type="InterPro" id="IPR000792">
    <property type="entry name" value="Tscrpt_reg_LuxR_C"/>
</dbReference>
<keyword evidence="5" id="KW-1185">Reference proteome</keyword>
<feature type="transmembrane region" description="Helical" evidence="2">
    <location>
        <begin position="410"/>
        <end position="427"/>
    </location>
</feature>
<dbReference type="Proteomes" id="UP000765802">
    <property type="component" value="Unassembled WGS sequence"/>
</dbReference>
<dbReference type="EMBL" id="MBUA01000001">
    <property type="protein sequence ID" value="MBC6489539.1"/>
    <property type="molecule type" value="Genomic_DNA"/>
</dbReference>
<gene>
    <name evidence="4" type="ORF">BC349_01055</name>
</gene>
<comment type="caution">
    <text evidence="4">The sequence shown here is derived from an EMBL/GenBank/DDBJ whole genome shotgun (WGS) entry which is preliminary data.</text>
</comment>
<dbReference type="SUPFAM" id="SSF48452">
    <property type="entry name" value="TPR-like"/>
    <property type="match status" value="2"/>
</dbReference>
<proteinExistence type="predicted"/>
<dbReference type="InterPro" id="IPR016032">
    <property type="entry name" value="Sig_transdc_resp-reg_C-effctor"/>
</dbReference>
<evidence type="ECO:0000313" key="4">
    <source>
        <dbReference type="EMBL" id="MBC6489539.1"/>
    </source>
</evidence>
<evidence type="ECO:0000256" key="1">
    <source>
        <dbReference type="SAM" id="Coils"/>
    </source>
</evidence>
<evidence type="ECO:0000256" key="2">
    <source>
        <dbReference type="SAM" id="Phobius"/>
    </source>
</evidence>
<dbReference type="RefSeq" id="WP_187254899.1">
    <property type="nucleotide sequence ID" value="NZ_JBHULF010000006.1"/>
</dbReference>
<evidence type="ECO:0000313" key="5">
    <source>
        <dbReference type="Proteomes" id="UP000765802"/>
    </source>
</evidence>
<name>A0ABR7M3W6_9BACT</name>
<dbReference type="Gene3D" id="1.10.10.10">
    <property type="entry name" value="Winged helix-like DNA-binding domain superfamily/Winged helix DNA-binding domain"/>
    <property type="match status" value="1"/>
</dbReference>
<keyword evidence="1" id="KW-0175">Coiled coil</keyword>
<dbReference type="InterPro" id="IPR011990">
    <property type="entry name" value="TPR-like_helical_dom_sf"/>
</dbReference>
<evidence type="ECO:0000259" key="3">
    <source>
        <dbReference type="SMART" id="SM00421"/>
    </source>
</evidence>
<protein>
    <recommendedName>
        <fullName evidence="3">HTH luxR-type domain-containing protein</fullName>
    </recommendedName>
</protein>
<feature type="domain" description="HTH luxR-type" evidence="3">
    <location>
        <begin position="528"/>
        <end position="585"/>
    </location>
</feature>
<keyword evidence="2" id="KW-0472">Membrane</keyword>
<organism evidence="4 5">
    <name type="scientific">Flavihumibacter stibioxidans</name>
    <dbReference type="NCBI Taxonomy" id="1834163"/>
    <lineage>
        <taxon>Bacteria</taxon>
        <taxon>Pseudomonadati</taxon>
        <taxon>Bacteroidota</taxon>
        <taxon>Chitinophagia</taxon>
        <taxon>Chitinophagales</taxon>
        <taxon>Chitinophagaceae</taxon>
        <taxon>Flavihumibacter</taxon>
    </lineage>
</organism>
<dbReference type="SUPFAM" id="SSF46894">
    <property type="entry name" value="C-terminal effector domain of the bipartite response regulators"/>
    <property type="match status" value="1"/>
</dbReference>
<keyword evidence="2" id="KW-0812">Transmembrane</keyword>
<keyword evidence="2" id="KW-1133">Transmembrane helix</keyword>
<dbReference type="SMART" id="SM00421">
    <property type="entry name" value="HTH_LUXR"/>
    <property type="match status" value="1"/>
</dbReference>
<feature type="coiled-coil region" evidence="1">
    <location>
        <begin position="444"/>
        <end position="492"/>
    </location>
</feature>
<dbReference type="Gene3D" id="1.25.40.10">
    <property type="entry name" value="Tetratricopeptide repeat domain"/>
    <property type="match status" value="1"/>
</dbReference>